<dbReference type="GO" id="GO:0007165">
    <property type="term" value="P:signal transduction"/>
    <property type="evidence" value="ECO:0007669"/>
    <property type="project" value="InterPro"/>
</dbReference>
<dbReference type="PANTHER" id="PTHR22617">
    <property type="entry name" value="CHEMOTAXIS SENSOR HISTIDINE KINASE-RELATED"/>
    <property type="match status" value="1"/>
</dbReference>
<dbReference type="PANTHER" id="PTHR22617:SF23">
    <property type="entry name" value="CHEMOTAXIS PROTEIN CHEW"/>
    <property type="match status" value="1"/>
</dbReference>
<sequence>MAESGTQPADVDAEQSTGEATKVLEFGLGDETYCLDIGVIDEIVDAGDLTRIPNSPPHVEGVMDLRGRTTSIINPKSVFGIEENGMRERIIVFDPDAMDDQATVAWIVDEVYQVTDVMPDEVDQTTTADDENVHGIVKGDDRFVVWVHPDIAAAE</sequence>
<evidence type="ECO:0000259" key="1">
    <source>
        <dbReference type="PROSITE" id="PS50851"/>
    </source>
</evidence>
<feature type="domain" description="CheW-like" evidence="1">
    <location>
        <begin position="20"/>
        <end position="155"/>
    </location>
</feature>
<evidence type="ECO:0000313" key="3">
    <source>
        <dbReference type="Proteomes" id="UP000705823"/>
    </source>
</evidence>
<dbReference type="Pfam" id="PF01584">
    <property type="entry name" value="CheW"/>
    <property type="match status" value="1"/>
</dbReference>
<name>A0A8J8PC23_9EURY</name>
<organism evidence="2 3">
    <name type="scientific">Halonotius terrestris</name>
    <dbReference type="NCBI Taxonomy" id="2487750"/>
    <lineage>
        <taxon>Archaea</taxon>
        <taxon>Methanobacteriati</taxon>
        <taxon>Methanobacteriota</taxon>
        <taxon>Stenosarchaea group</taxon>
        <taxon>Halobacteria</taxon>
        <taxon>Halobacteriales</taxon>
        <taxon>Haloferacaceae</taxon>
        <taxon>Halonotius</taxon>
    </lineage>
</organism>
<proteinExistence type="predicted"/>
<dbReference type="OrthoDB" id="115049at2157"/>
<comment type="caution">
    <text evidence="2">The sequence shown here is derived from an EMBL/GenBank/DDBJ whole genome shotgun (WGS) entry which is preliminary data.</text>
</comment>
<dbReference type="InterPro" id="IPR036061">
    <property type="entry name" value="CheW-like_dom_sf"/>
</dbReference>
<dbReference type="Proteomes" id="UP000705823">
    <property type="component" value="Unassembled WGS sequence"/>
</dbReference>
<dbReference type="SUPFAM" id="SSF50341">
    <property type="entry name" value="CheW-like"/>
    <property type="match status" value="1"/>
</dbReference>
<dbReference type="PROSITE" id="PS50851">
    <property type="entry name" value="CHEW"/>
    <property type="match status" value="1"/>
</dbReference>
<keyword evidence="3" id="KW-1185">Reference proteome</keyword>
<dbReference type="Gene3D" id="2.40.50.180">
    <property type="entry name" value="CheA-289, Domain 4"/>
    <property type="match status" value="1"/>
</dbReference>
<dbReference type="InterPro" id="IPR002545">
    <property type="entry name" value="CheW-lke_dom"/>
</dbReference>
<dbReference type="GO" id="GO:0006935">
    <property type="term" value="P:chemotaxis"/>
    <property type="evidence" value="ECO:0007669"/>
    <property type="project" value="InterPro"/>
</dbReference>
<dbReference type="Gene3D" id="2.30.30.40">
    <property type="entry name" value="SH3 Domains"/>
    <property type="match status" value="1"/>
</dbReference>
<dbReference type="InterPro" id="IPR039315">
    <property type="entry name" value="CheW"/>
</dbReference>
<gene>
    <name evidence="2" type="ORF">EGH24_09160</name>
</gene>
<dbReference type="SMART" id="SM00260">
    <property type="entry name" value="CheW"/>
    <property type="match status" value="1"/>
</dbReference>
<evidence type="ECO:0000313" key="2">
    <source>
        <dbReference type="EMBL" id="TQQ81282.1"/>
    </source>
</evidence>
<dbReference type="EMBL" id="RKLU01000003">
    <property type="protein sequence ID" value="TQQ81282.1"/>
    <property type="molecule type" value="Genomic_DNA"/>
</dbReference>
<dbReference type="GO" id="GO:0005829">
    <property type="term" value="C:cytosol"/>
    <property type="evidence" value="ECO:0007669"/>
    <property type="project" value="TreeGrafter"/>
</dbReference>
<dbReference type="AlphaFoldDB" id="A0A8J8PC23"/>
<reference evidence="2" key="1">
    <citation type="submission" date="2019-02" db="EMBL/GenBank/DDBJ databases">
        <title>Halonotius sp. a new haloarchaeum isolated from saline soil.</title>
        <authorList>
            <person name="Duran-Viseras A."/>
            <person name="Sanchez-Porro C."/>
            <person name="Ventosa A."/>
        </authorList>
    </citation>
    <scope>NUCLEOTIDE SEQUENCE</scope>
    <source>
        <strain evidence="2">F15B</strain>
    </source>
</reference>
<protein>
    <submittedName>
        <fullName evidence="2">Purine-binding chemotaxis protein CheW</fullName>
    </submittedName>
</protein>
<accession>A0A8J8PC23</accession>
<dbReference type="RefSeq" id="WP_142979843.1">
    <property type="nucleotide sequence ID" value="NZ_RKLU01000003.1"/>
</dbReference>